<evidence type="ECO:0000256" key="2">
    <source>
        <dbReference type="ARBA" id="ARBA00022737"/>
    </source>
</evidence>
<dbReference type="GO" id="GO:0017147">
    <property type="term" value="F:Wnt-protein binding"/>
    <property type="evidence" value="ECO:0007669"/>
    <property type="project" value="TreeGrafter"/>
</dbReference>
<dbReference type="InterPro" id="IPR009003">
    <property type="entry name" value="Peptidase_S1_PA"/>
</dbReference>
<dbReference type="Pfam" id="PF00089">
    <property type="entry name" value="Trypsin"/>
    <property type="match status" value="1"/>
</dbReference>
<dbReference type="GO" id="GO:0006508">
    <property type="term" value="P:proteolysis"/>
    <property type="evidence" value="ECO:0007669"/>
    <property type="project" value="InterPro"/>
</dbReference>
<dbReference type="GO" id="GO:0060070">
    <property type="term" value="P:canonical Wnt signaling pathway"/>
    <property type="evidence" value="ECO:0007669"/>
    <property type="project" value="TreeGrafter"/>
</dbReference>
<evidence type="ECO:0000313" key="5">
    <source>
        <dbReference type="EMBL" id="KFB42751.1"/>
    </source>
</evidence>
<reference evidence="6" key="2">
    <citation type="submission" date="2020-05" db="UniProtKB">
        <authorList>
            <consortium name="EnsemblMetazoa"/>
        </authorList>
    </citation>
    <scope>IDENTIFICATION</scope>
</reference>
<dbReference type="SMART" id="SM00135">
    <property type="entry name" value="LY"/>
    <property type="match status" value="3"/>
</dbReference>
<evidence type="ECO:0000256" key="1">
    <source>
        <dbReference type="ARBA" id="ARBA00022536"/>
    </source>
</evidence>
<dbReference type="InterPro" id="IPR000033">
    <property type="entry name" value="LDLR_classB_rpt"/>
</dbReference>
<dbReference type="Gene3D" id="2.40.10.10">
    <property type="entry name" value="Trypsin-like serine proteases"/>
    <property type="match status" value="1"/>
</dbReference>
<dbReference type="Proteomes" id="UP000030765">
    <property type="component" value="Unassembled WGS sequence"/>
</dbReference>
<dbReference type="GO" id="GO:0004252">
    <property type="term" value="F:serine-type endopeptidase activity"/>
    <property type="evidence" value="ECO:0007669"/>
    <property type="project" value="InterPro"/>
</dbReference>
<keyword evidence="2" id="KW-0677">Repeat</keyword>
<comment type="similarity">
    <text evidence="3">Belongs to the peptidase S1 family. CLIP subfamily.</text>
</comment>
<dbReference type="PANTHER" id="PTHR46513">
    <property type="entry name" value="VITELLOGENIN RECEPTOR-LIKE PROTEIN-RELATED-RELATED"/>
    <property type="match status" value="1"/>
</dbReference>
<dbReference type="VEuPathDB" id="VectorBase:ASIS013762"/>
<dbReference type="OrthoDB" id="10066840at2759"/>
<feature type="domain" description="Peptidase S1" evidence="4">
    <location>
        <begin position="1"/>
        <end position="67"/>
    </location>
</feature>
<accession>A0A084VXQ7</accession>
<reference evidence="5 7" key="1">
    <citation type="journal article" date="2014" name="BMC Genomics">
        <title>Genome sequence of Anopheles sinensis provides insight into genetics basis of mosquito competence for malaria parasites.</title>
        <authorList>
            <person name="Zhou D."/>
            <person name="Zhang D."/>
            <person name="Ding G."/>
            <person name="Shi L."/>
            <person name="Hou Q."/>
            <person name="Ye Y."/>
            <person name="Xu Y."/>
            <person name="Zhou H."/>
            <person name="Xiong C."/>
            <person name="Li S."/>
            <person name="Yu J."/>
            <person name="Hong S."/>
            <person name="Yu X."/>
            <person name="Zou P."/>
            <person name="Chen C."/>
            <person name="Chang X."/>
            <person name="Wang W."/>
            <person name="Lv Y."/>
            <person name="Sun Y."/>
            <person name="Ma L."/>
            <person name="Shen B."/>
            <person name="Zhu C."/>
        </authorList>
    </citation>
    <scope>NUCLEOTIDE SEQUENCE [LARGE SCALE GENOMIC DNA]</scope>
</reference>
<dbReference type="Gene3D" id="2.120.10.30">
    <property type="entry name" value="TolB, C-terminal domain"/>
    <property type="match status" value="1"/>
</dbReference>
<dbReference type="EnsemblMetazoa" id="ASIC010504-RA">
    <property type="protein sequence ID" value="ASIC010504-PA"/>
    <property type="gene ID" value="ASIC010504"/>
</dbReference>
<gene>
    <name evidence="5" type="ORF">ZHAS_00010504</name>
</gene>
<dbReference type="EMBL" id="KE525221">
    <property type="protein sequence ID" value="KFB42751.1"/>
    <property type="molecule type" value="Genomic_DNA"/>
</dbReference>
<dbReference type="InterPro" id="IPR001254">
    <property type="entry name" value="Trypsin_dom"/>
</dbReference>
<evidence type="ECO:0000256" key="3">
    <source>
        <dbReference type="ARBA" id="ARBA00024195"/>
    </source>
</evidence>
<dbReference type="InterPro" id="IPR043504">
    <property type="entry name" value="Peptidase_S1_PA_chymotrypsin"/>
</dbReference>
<dbReference type="InterPro" id="IPR011042">
    <property type="entry name" value="6-blade_b-propeller_TolB-like"/>
</dbReference>
<evidence type="ECO:0000313" key="7">
    <source>
        <dbReference type="Proteomes" id="UP000030765"/>
    </source>
</evidence>
<dbReference type="InterPro" id="IPR050778">
    <property type="entry name" value="Cueball_EGF_LRP_Nidogen"/>
</dbReference>
<proteinExistence type="inferred from homology"/>
<dbReference type="AlphaFoldDB" id="A0A084VXQ7"/>
<keyword evidence="1" id="KW-0245">EGF-like domain</keyword>
<dbReference type="VEuPathDB" id="VectorBase:ASIC010504"/>
<protein>
    <submittedName>
        <fullName evidence="5">AGAP008193-PA-like protein</fullName>
    </submittedName>
</protein>
<dbReference type="STRING" id="74873.A0A084VXQ7"/>
<name>A0A084VXQ7_ANOSI</name>
<sequence>MFCAAGKTNVSACSGDSGGGMFFNTDGTWYLRGIVSTIPSTTFDGRPVCDYTKYTVFTDVSKFRNWILRYTNPAKWLKELKPCLDDADTGCNAGRRHGYDFFIVFRRFSINLVPLNARQSTTNVDTDGWGLHFNYDCTKGQMYWTRHLGANIYSTNYNGADHRTLIIQGLQPTTLAVDWISRRLYWGDREKQTIEVASIENIHVRTVLLDDEMPWSMAVDPHLGKLYWTIATSKGYSIIKSCNLDGSDRKEFVKRQSESQRFIVGIKVSMATGELCYFYEETNQIECIDTRTKRTRTVASNIYHRTYFSVTDELFYWAEYNGNKIESIDDHGVRQKPINIGSSDEINEIEMVSGNCPMFYSQCAVNNGGCRKNTICLLSPRDSSGITCKKIET</sequence>
<dbReference type="EMBL" id="ATLV01018179">
    <property type="status" value="NOT_ANNOTATED_CDS"/>
    <property type="molecule type" value="Genomic_DNA"/>
</dbReference>
<evidence type="ECO:0000313" key="6">
    <source>
        <dbReference type="EnsemblMetazoa" id="ASIC010504-PA"/>
    </source>
</evidence>
<dbReference type="SUPFAM" id="SSF50494">
    <property type="entry name" value="Trypsin-like serine proteases"/>
    <property type="match status" value="1"/>
</dbReference>
<evidence type="ECO:0000259" key="4">
    <source>
        <dbReference type="Pfam" id="PF00089"/>
    </source>
</evidence>
<dbReference type="SUPFAM" id="SSF63825">
    <property type="entry name" value="YWTD domain"/>
    <property type="match status" value="1"/>
</dbReference>
<organism evidence="5">
    <name type="scientific">Anopheles sinensis</name>
    <name type="common">Mosquito</name>
    <dbReference type="NCBI Taxonomy" id="74873"/>
    <lineage>
        <taxon>Eukaryota</taxon>
        <taxon>Metazoa</taxon>
        <taxon>Ecdysozoa</taxon>
        <taxon>Arthropoda</taxon>
        <taxon>Hexapoda</taxon>
        <taxon>Insecta</taxon>
        <taxon>Pterygota</taxon>
        <taxon>Neoptera</taxon>
        <taxon>Endopterygota</taxon>
        <taxon>Diptera</taxon>
        <taxon>Nematocera</taxon>
        <taxon>Culicoidea</taxon>
        <taxon>Culicidae</taxon>
        <taxon>Anophelinae</taxon>
        <taxon>Anopheles</taxon>
    </lineage>
</organism>
<dbReference type="PANTHER" id="PTHR46513:SF13">
    <property type="entry name" value="EGF-LIKE DOMAIN-CONTAINING PROTEIN"/>
    <property type="match status" value="1"/>
</dbReference>
<keyword evidence="7" id="KW-1185">Reference proteome</keyword>
<dbReference type="GO" id="GO:0005886">
    <property type="term" value="C:plasma membrane"/>
    <property type="evidence" value="ECO:0007669"/>
    <property type="project" value="TreeGrafter"/>
</dbReference>
<dbReference type="GO" id="GO:0042813">
    <property type="term" value="F:Wnt receptor activity"/>
    <property type="evidence" value="ECO:0007669"/>
    <property type="project" value="TreeGrafter"/>
</dbReference>